<proteinExistence type="predicted"/>
<keyword evidence="1" id="KW-0472">Membrane</keyword>
<dbReference type="EMBL" id="VEVO01000014">
    <property type="protein sequence ID" value="KAF0031168.1"/>
    <property type="molecule type" value="Genomic_DNA"/>
</dbReference>
<keyword evidence="1" id="KW-1133">Transmembrane helix</keyword>
<evidence type="ECO:0000313" key="3">
    <source>
        <dbReference type="Proteomes" id="UP000438429"/>
    </source>
</evidence>
<protein>
    <submittedName>
        <fullName evidence="2">Uncharacterized protein</fullName>
    </submittedName>
</protein>
<accession>A0A6A4SG12</accession>
<organism evidence="2 3">
    <name type="scientific">Scophthalmus maximus</name>
    <name type="common">Turbot</name>
    <name type="synonym">Psetta maxima</name>
    <dbReference type="NCBI Taxonomy" id="52904"/>
    <lineage>
        <taxon>Eukaryota</taxon>
        <taxon>Metazoa</taxon>
        <taxon>Chordata</taxon>
        <taxon>Craniata</taxon>
        <taxon>Vertebrata</taxon>
        <taxon>Euteleostomi</taxon>
        <taxon>Actinopterygii</taxon>
        <taxon>Neopterygii</taxon>
        <taxon>Teleostei</taxon>
        <taxon>Neoteleostei</taxon>
        <taxon>Acanthomorphata</taxon>
        <taxon>Carangaria</taxon>
        <taxon>Pleuronectiformes</taxon>
        <taxon>Pleuronectoidei</taxon>
        <taxon>Scophthalmidae</taxon>
        <taxon>Scophthalmus</taxon>
    </lineage>
</organism>
<dbReference type="AlphaFoldDB" id="A0A6A4SG12"/>
<gene>
    <name evidence="2" type="ORF">F2P81_015723</name>
</gene>
<comment type="caution">
    <text evidence="2">The sequence shown here is derived from an EMBL/GenBank/DDBJ whole genome shotgun (WGS) entry which is preliminary data.</text>
</comment>
<evidence type="ECO:0000256" key="1">
    <source>
        <dbReference type="SAM" id="Phobius"/>
    </source>
</evidence>
<sequence length="93" mass="10566">MRLPLVGTERENVCAPVRFTSVLFPALLLCLCVLSYQACQTLTFRRCLLLDSIARLPKPEGNEIPILHMYQTALHLKEFVETQVSPKASQHQK</sequence>
<evidence type="ECO:0000313" key="2">
    <source>
        <dbReference type="EMBL" id="KAF0031168.1"/>
    </source>
</evidence>
<feature type="transmembrane region" description="Helical" evidence="1">
    <location>
        <begin position="15"/>
        <end position="36"/>
    </location>
</feature>
<reference evidence="2 3" key="1">
    <citation type="submission" date="2019-06" db="EMBL/GenBank/DDBJ databases">
        <title>Draft genomes of female and male turbot (Scophthalmus maximus).</title>
        <authorList>
            <person name="Xu H."/>
            <person name="Xu X.-W."/>
            <person name="Shao C."/>
            <person name="Chen S."/>
        </authorList>
    </citation>
    <scope>NUCLEOTIDE SEQUENCE [LARGE SCALE GENOMIC DNA]</scope>
    <source>
        <strain evidence="2">Ysfricsl-2016a</strain>
        <tissue evidence="2">Blood</tissue>
    </source>
</reference>
<dbReference type="Proteomes" id="UP000438429">
    <property type="component" value="Unassembled WGS sequence"/>
</dbReference>
<name>A0A6A4SG12_SCOMX</name>
<keyword evidence="1" id="KW-0812">Transmembrane</keyword>